<dbReference type="OrthoDB" id="5575722at2759"/>
<dbReference type="AlphaFoldDB" id="A0A0D7ABR8"/>
<accession>A0A0D7ABR8</accession>
<evidence type="ECO:0000313" key="1">
    <source>
        <dbReference type="EMBL" id="KIY46433.1"/>
    </source>
</evidence>
<proteinExistence type="predicted"/>
<sequence length="75" mass="8593">YPCVQPSDSISFRTSLTKYLDGVRHYALQGMKEATSNQAIAWWWKDVVVRKSLFEECAGVKFERLLLALSTHAIM</sequence>
<feature type="non-terminal residue" evidence="2">
    <location>
        <position position="1"/>
    </location>
</feature>
<evidence type="ECO:0000313" key="3">
    <source>
        <dbReference type="Proteomes" id="UP000054144"/>
    </source>
</evidence>
<evidence type="ECO:0000313" key="2">
    <source>
        <dbReference type="EMBL" id="KIY48120.1"/>
    </source>
</evidence>
<protein>
    <submittedName>
        <fullName evidence="2">Uncharacterized protein</fullName>
    </submittedName>
</protein>
<keyword evidence="3" id="KW-1185">Reference proteome</keyword>
<feature type="non-terminal residue" evidence="2">
    <location>
        <position position="75"/>
    </location>
</feature>
<name>A0A0D7ABR8_9AGAR</name>
<dbReference type="EMBL" id="KN881856">
    <property type="protein sequence ID" value="KIY48120.1"/>
    <property type="molecule type" value="Genomic_DNA"/>
</dbReference>
<gene>
    <name evidence="2" type="ORF">FISHEDRAFT_16124</name>
    <name evidence="1" type="ORF">FISHEDRAFT_23314</name>
</gene>
<dbReference type="EMBL" id="KN882033">
    <property type="protein sequence ID" value="KIY46433.1"/>
    <property type="molecule type" value="Genomic_DNA"/>
</dbReference>
<organism evidence="2 3">
    <name type="scientific">Fistulina hepatica ATCC 64428</name>
    <dbReference type="NCBI Taxonomy" id="1128425"/>
    <lineage>
        <taxon>Eukaryota</taxon>
        <taxon>Fungi</taxon>
        <taxon>Dikarya</taxon>
        <taxon>Basidiomycota</taxon>
        <taxon>Agaricomycotina</taxon>
        <taxon>Agaricomycetes</taxon>
        <taxon>Agaricomycetidae</taxon>
        <taxon>Agaricales</taxon>
        <taxon>Fistulinaceae</taxon>
        <taxon>Fistulina</taxon>
    </lineage>
</organism>
<reference evidence="2 3" key="1">
    <citation type="journal article" date="2015" name="Fungal Genet. Biol.">
        <title>Evolution of novel wood decay mechanisms in Agaricales revealed by the genome sequences of Fistulina hepatica and Cylindrobasidium torrendii.</title>
        <authorList>
            <person name="Floudas D."/>
            <person name="Held B.W."/>
            <person name="Riley R."/>
            <person name="Nagy L.G."/>
            <person name="Koehler G."/>
            <person name="Ransdell A.S."/>
            <person name="Younus H."/>
            <person name="Chow J."/>
            <person name="Chiniquy J."/>
            <person name="Lipzen A."/>
            <person name="Tritt A."/>
            <person name="Sun H."/>
            <person name="Haridas S."/>
            <person name="LaButti K."/>
            <person name="Ohm R.A."/>
            <person name="Kues U."/>
            <person name="Blanchette R.A."/>
            <person name="Grigoriev I.V."/>
            <person name="Minto R.E."/>
            <person name="Hibbett D.S."/>
        </authorList>
    </citation>
    <scope>NUCLEOTIDE SEQUENCE [LARGE SCALE GENOMIC DNA]</scope>
    <source>
        <strain evidence="2 3">ATCC 64428</strain>
    </source>
</reference>
<dbReference type="Proteomes" id="UP000054144">
    <property type="component" value="Unassembled WGS sequence"/>
</dbReference>